<evidence type="ECO:0000256" key="3">
    <source>
        <dbReference type="SAM" id="SignalP"/>
    </source>
</evidence>
<dbReference type="PROSITE" id="PS51257">
    <property type="entry name" value="PROKAR_LIPOPROTEIN"/>
    <property type="match status" value="1"/>
</dbReference>
<feature type="chain" id="PRO_5039061787" description="Class F sortase" evidence="3">
    <location>
        <begin position="36"/>
        <end position="238"/>
    </location>
</feature>
<dbReference type="InterPro" id="IPR005754">
    <property type="entry name" value="Sortase"/>
</dbReference>
<name>A0A7W9N1A5_9MICC</name>
<evidence type="ECO:0000256" key="1">
    <source>
        <dbReference type="ARBA" id="ARBA00022801"/>
    </source>
</evidence>
<reference evidence="4 5" key="1">
    <citation type="submission" date="2020-08" db="EMBL/GenBank/DDBJ databases">
        <title>Sequencing the genomes of 1000 actinobacteria strains.</title>
        <authorList>
            <person name="Klenk H.-P."/>
        </authorList>
    </citation>
    <scope>NUCLEOTIDE SEQUENCE [LARGE SCALE GENOMIC DNA]</scope>
    <source>
        <strain evidence="4 5">DSM 17945</strain>
    </source>
</reference>
<dbReference type="Pfam" id="PF04203">
    <property type="entry name" value="Sortase"/>
    <property type="match status" value="1"/>
</dbReference>
<evidence type="ECO:0000256" key="2">
    <source>
        <dbReference type="SAM" id="MobiDB-lite"/>
    </source>
</evidence>
<keyword evidence="3" id="KW-0732">Signal</keyword>
<dbReference type="EMBL" id="JACHMW010000001">
    <property type="protein sequence ID" value="MBB5849134.1"/>
    <property type="molecule type" value="Genomic_DNA"/>
</dbReference>
<dbReference type="GO" id="GO:0016787">
    <property type="term" value="F:hydrolase activity"/>
    <property type="evidence" value="ECO:0007669"/>
    <property type="project" value="UniProtKB-KW"/>
</dbReference>
<evidence type="ECO:0000313" key="5">
    <source>
        <dbReference type="Proteomes" id="UP000567246"/>
    </source>
</evidence>
<dbReference type="InterPro" id="IPR042001">
    <property type="entry name" value="Sortase_F"/>
</dbReference>
<keyword evidence="1" id="KW-0378">Hydrolase</keyword>
<dbReference type="CDD" id="cd05829">
    <property type="entry name" value="Sortase_F"/>
    <property type="match status" value="1"/>
</dbReference>
<proteinExistence type="predicted"/>
<accession>A0A7W9N1A5</accession>
<sequence length="238" mass="24791">MPDRLSAATRRTTARATAAVALAVGLAAVTTGCTAPGAAISAESAGPSATSRPSDGATAVSDEGEVGARDVSGRRPVPVRQATPRPVQAPIPPTRLNYPALGVDMAVESVGMADGGEMQIPDDADVAGWYRFGSVPDRGVGSTLLAAHVNTVHQDRGALYYLDEARIGDELQVVDAAGTAHPYRVARVEHLQKATLDWLPYVTRQGPEQLVLVTCGGEWIEELGAYDENVVVVALPAD</sequence>
<protein>
    <recommendedName>
        <fullName evidence="6">Class F sortase</fullName>
    </recommendedName>
</protein>
<keyword evidence="5" id="KW-1185">Reference proteome</keyword>
<dbReference type="Proteomes" id="UP000567246">
    <property type="component" value="Unassembled WGS sequence"/>
</dbReference>
<evidence type="ECO:0008006" key="6">
    <source>
        <dbReference type="Google" id="ProtNLM"/>
    </source>
</evidence>
<organism evidence="4 5">
    <name type="scientific">Micrococcus endophyticus</name>
    <dbReference type="NCBI Taxonomy" id="455343"/>
    <lineage>
        <taxon>Bacteria</taxon>
        <taxon>Bacillati</taxon>
        <taxon>Actinomycetota</taxon>
        <taxon>Actinomycetes</taxon>
        <taxon>Micrococcales</taxon>
        <taxon>Micrococcaceae</taxon>
        <taxon>Micrococcus</taxon>
    </lineage>
</organism>
<dbReference type="InterPro" id="IPR023365">
    <property type="entry name" value="Sortase_dom-sf"/>
</dbReference>
<dbReference type="Gene3D" id="2.40.260.10">
    <property type="entry name" value="Sortase"/>
    <property type="match status" value="1"/>
</dbReference>
<dbReference type="RefSeq" id="WP_184172542.1">
    <property type="nucleotide sequence ID" value="NZ_BAABAG010000013.1"/>
</dbReference>
<feature type="signal peptide" evidence="3">
    <location>
        <begin position="1"/>
        <end position="35"/>
    </location>
</feature>
<dbReference type="AlphaFoldDB" id="A0A7W9N1A5"/>
<feature type="region of interest" description="Disordered" evidence="2">
    <location>
        <begin position="41"/>
        <end position="93"/>
    </location>
</feature>
<gene>
    <name evidence="4" type="ORF">HDA33_001698</name>
</gene>
<evidence type="ECO:0000313" key="4">
    <source>
        <dbReference type="EMBL" id="MBB5849134.1"/>
    </source>
</evidence>
<comment type="caution">
    <text evidence="4">The sequence shown here is derived from an EMBL/GenBank/DDBJ whole genome shotgun (WGS) entry which is preliminary data.</text>
</comment>